<name>A0A0A9BHQ1_ARUDO</name>
<reference evidence="1" key="2">
    <citation type="journal article" date="2015" name="Data Brief">
        <title>Shoot transcriptome of the giant reed, Arundo donax.</title>
        <authorList>
            <person name="Barrero R.A."/>
            <person name="Guerrero F.D."/>
            <person name="Moolhuijzen P."/>
            <person name="Goolsby J.A."/>
            <person name="Tidwell J."/>
            <person name="Bellgard S.E."/>
            <person name="Bellgard M.I."/>
        </authorList>
    </citation>
    <scope>NUCLEOTIDE SEQUENCE</scope>
    <source>
        <tissue evidence="1">Shoot tissue taken approximately 20 cm above the soil surface</tissue>
    </source>
</reference>
<organism evidence="1">
    <name type="scientific">Arundo donax</name>
    <name type="common">Giant reed</name>
    <name type="synonym">Donax arundinaceus</name>
    <dbReference type="NCBI Taxonomy" id="35708"/>
    <lineage>
        <taxon>Eukaryota</taxon>
        <taxon>Viridiplantae</taxon>
        <taxon>Streptophyta</taxon>
        <taxon>Embryophyta</taxon>
        <taxon>Tracheophyta</taxon>
        <taxon>Spermatophyta</taxon>
        <taxon>Magnoliopsida</taxon>
        <taxon>Liliopsida</taxon>
        <taxon>Poales</taxon>
        <taxon>Poaceae</taxon>
        <taxon>PACMAD clade</taxon>
        <taxon>Arundinoideae</taxon>
        <taxon>Arundineae</taxon>
        <taxon>Arundo</taxon>
    </lineage>
</organism>
<reference evidence="1" key="1">
    <citation type="submission" date="2014-09" db="EMBL/GenBank/DDBJ databases">
        <authorList>
            <person name="Magalhaes I.L.F."/>
            <person name="Oliveira U."/>
            <person name="Santos F.R."/>
            <person name="Vidigal T.H.D.A."/>
            <person name="Brescovit A.D."/>
            <person name="Santos A.J."/>
        </authorList>
    </citation>
    <scope>NUCLEOTIDE SEQUENCE</scope>
    <source>
        <tissue evidence="1">Shoot tissue taken approximately 20 cm above the soil surface</tissue>
    </source>
</reference>
<protein>
    <submittedName>
        <fullName evidence="1">Uncharacterized protein</fullName>
    </submittedName>
</protein>
<evidence type="ECO:0000313" key="1">
    <source>
        <dbReference type="EMBL" id="JAD60745.1"/>
    </source>
</evidence>
<dbReference type="AlphaFoldDB" id="A0A0A9BHQ1"/>
<accession>A0A0A9BHQ1</accession>
<sequence length="23" mass="2537">MDPASGRCLPASAHLRWENVAVR</sequence>
<proteinExistence type="predicted"/>
<dbReference type="EMBL" id="GBRH01237150">
    <property type="protein sequence ID" value="JAD60745.1"/>
    <property type="molecule type" value="Transcribed_RNA"/>
</dbReference>